<proteinExistence type="inferred from homology"/>
<feature type="transmembrane region" description="Helical" evidence="7">
    <location>
        <begin position="122"/>
        <end position="144"/>
    </location>
</feature>
<evidence type="ECO:0000256" key="1">
    <source>
        <dbReference type="ARBA" id="ARBA00004651"/>
    </source>
</evidence>
<evidence type="ECO:0000256" key="7">
    <source>
        <dbReference type="RuleBase" id="RU363032"/>
    </source>
</evidence>
<dbReference type="PANTHER" id="PTHR43744:SF12">
    <property type="entry name" value="ABC TRANSPORTER PERMEASE PROTEIN MG189-RELATED"/>
    <property type="match status" value="1"/>
</dbReference>
<dbReference type="SUPFAM" id="SSF161098">
    <property type="entry name" value="MetI-like"/>
    <property type="match status" value="1"/>
</dbReference>
<evidence type="ECO:0000256" key="2">
    <source>
        <dbReference type="ARBA" id="ARBA00022448"/>
    </source>
</evidence>
<keyword evidence="5 7" id="KW-1133">Transmembrane helix</keyword>
<dbReference type="RefSeq" id="WP_129117152.1">
    <property type="nucleotide sequence ID" value="NZ_BSUI01000012.1"/>
</dbReference>
<feature type="transmembrane region" description="Helical" evidence="7">
    <location>
        <begin position="86"/>
        <end position="110"/>
    </location>
</feature>
<evidence type="ECO:0000313" key="10">
    <source>
        <dbReference type="EMBL" id="TLK32154.1"/>
    </source>
</evidence>
<dbReference type="InterPro" id="IPR035906">
    <property type="entry name" value="MetI-like_sf"/>
</dbReference>
<keyword evidence="6 7" id="KW-0472">Membrane</keyword>
<dbReference type="AlphaFoldDB" id="A0AAJ5JZX1"/>
<comment type="similarity">
    <text evidence="7">Belongs to the binding-protein-dependent transport system permease family.</text>
</comment>
<evidence type="ECO:0000313" key="11">
    <source>
        <dbReference type="Proteomes" id="UP000308000"/>
    </source>
</evidence>
<accession>A0AAJ5JZX1</accession>
<evidence type="ECO:0000313" key="9">
    <source>
        <dbReference type="EMBL" id="MBB5293453.1"/>
    </source>
</evidence>
<reference evidence="9 12" key="2">
    <citation type="submission" date="2020-08" db="EMBL/GenBank/DDBJ databases">
        <title>Genomic Encyclopedia of Type Strains, Phase IV (KMG-IV): sequencing the most valuable type-strain genomes for metagenomic binning, comparative biology and taxonomic classification.</title>
        <authorList>
            <person name="Goeker M."/>
        </authorList>
    </citation>
    <scope>NUCLEOTIDE SEQUENCE [LARGE SCALE GENOMIC DNA]</scope>
    <source>
        <strain evidence="9 12">DSM 105434</strain>
    </source>
</reference>
<evidence type="ECO:0000256" key="3">
    <source>
        <dbReference type="ARBA" id="ARBA00022475"/>
    </source>
</evidence>
<protein>
    <submittedName>
        <fullName evidence="10">Carbohydrate ABC transporter permease</fullName>
    </submittedName>
    <submittedName>
        <fullName evidence="9">Multiple sugar transport system permease protein</fullName>
    </submittedName>
</protein>
<evidence type="ECO:0000256" key="6">
    <source>
        <dbReference type="ARBA" id="ARBA00023136"/>
    </source>
</evidence>
<dbReference type="PROSITE" id="PS50928">
    <property type="entry name" value="ABC_TM1"/>
    <property type="match status" value="1"/>
</dbReference>
<reference evidence="10 11" key="1">
    <citation type="submission" date="2019-04" db="EMBL/GenBank/DDBJ databases">
        <title>Deinococcus metalilatus MA1002 mutant No.5.</title>
        <authorList>
            <person name="Park W."/>
            <person name="Park C."/>
        </authorList>
    </citation>
    <scope>NUCLEOTIDE SEQUENCE [LARGE SCALE GENOMIC DNA]</scope>
    <source>
        <strain evidence="10 11">MA1002-m5</strain>
    </source>
</reference>
<feature type="transmembrane region" description="Helical" evidence="7">
    <location>
        <begin position="156"/>
        <end position="176"/>
    </location>
</feature>
<keyword evidence="12" id="KW-1185">Reference proteome</keyword>
<sequence length="290" mass="32461">MQRSYPLPVTRPHRHVRSPGRWLGTALVYLLCLLVALLTLIPLVWMILGSLKSADEVVAYPPTFLPHHFAWHNYVEVFTTVPFGRYILNTFFVATSVTVVALLFHSMAAYALARLKFRGRDALFLGIVATLMIPFSVTLIPTFILVKSLGWLDTYWALIIPAIPNAFGIFLLRQFYLGLPVELEEAARLDGATPAGIFWRIALPMSQPILATLATFFFLANWNAYLWPLIVTQNPNMRVTQVALAAFSGEHSTSWQLIMAGATVAALPGLLLYLFLQRYLIEGIKLSGLK</sequence>
<keyword evidence="3" id="KW-1003">Cell membrane</keyword>
<dbReference type="CDD" id="cd06261">
    <property type="entry name" value="TM_PBP2"/>
    <property type="match status" value="1"/>
</dbReference>
<dbReference type="GO" id="GO:0055085">
    <property type="term" value="P:transmembrane transport"/>
    <property type="evidence" value="ECO:0007669"/>
    <property type="project" value="InterPro"/>
</dbReference>
<gene>
    <name evidence="10" type="ORF">FCS05_01475</name>
    <name evidence="9" type="ORF">HNQ10_000266</name>
</gene>
<dbReference type="Proteomes" id="UP000308000">
    <property type="component" value="Unassembled WGS sequence"/>
</dbReference>
<evidence type="ECO:0000256" key="4">
    <source>
        <dbReference type="ARBA" id="ARBA00022692"/>
    </source>
</evidence>
<name>A0AAJ5JZX1_9DEIO</name>
<evidence type="ECO:0000259" key="8">
    <source>
        <dbReference type="PROSITE" id="PS50928"/>
    </source>
</evidence>
<keyword evidence="9" id="KW-0762">Sugar transport</keyword>
<dbReference type="EMBL" id="JACHFV010000001">
    <property type="protein sequence ID" value="MBB5293453.1"/>
    <property type="molecule type" value="Genomic_DNA"/>
</dbReference>
<evidence type="ECO:0000313" key="12">
    <source>
        <dbReference type="Proteomes" id="UP000536909"/>
    </source>
</evidence>
<keyword evidence="4 7" id="KW-0812">Transmembrane</keyword>
<comment type="subcellular location">
    <subcellularLocation>
        <location evidence="1 7">Cell membrane</location>
        <topology evidence="1 7">Multi-pass membrane protein</topology>
    </subcellularLocation>
</comment>
<dbReference type="PANTHER" id="PTHR43744">
    <property type="entry name" value="ABC TRANSPORTER PERMEASE PROTEIN MG189-RELATED-RELATED"/>
    <property type="match status" value="1"/>
</dbReference>
<organism evidence="10 11">
    <name type="scientific">Deinococcus metallilatus</name>
    <dbReference type="NCBI Taxonomy" id="1211322"/>
    <lineage>
        <taxon>Bacteria</taxon>
        <taxon>Thermotogati</taxon>
        <taxon>Deinococcota</taxon>
        <taxon>Deinococci</taxon>
        <taxon>Deinococcales</taxon>
        <taxon>Deinococcaceae</taxon>
        <taxon>Deinococcus</taxon>
    </lineage>
</organism>
<evidence type="ECO:0000256" key="5">
    <source>
        <dbReference type="ARBA" id="ARBA00022989"/>
    </source>
</evidence>
<feature type="transmembrane region" description="Helical" evidence="7">
    <location>
        <begin position="257"/>
        <end position="276"/>
    </location>
</feature>
<dbReference type="EMBL" id="VBRC01000001">
    <property type="protein sequence ID" value="TLK32154.1"/>
    <property type="molecule type" value="Genomic_DNA"/>
</dbReference>
<feature type="transmembrane region" description="Helical" evidence="7">
    <location>
        <begin position="197"/>
        <end position="219"/>
    </location>
</feature>
<dbReference type="InterPro" id="IPR000515">
    <property type="entry name" value="MetI-like"/>
</dbReference>
<comment type="caution">
    <text evidence="10">The sequence shown here is derived from an EMBL/GenBank/DDBJ whole genome shotgun (WGS) entry which is preliminary data.</text>
</comment>
<dbReference type="GO" id="GO:0005886">
    <property type="term" value="C:plasma membrane"/>
    <property type="evidence" value="ECO:0007669"/>
    <property type="project" value="UniProtKB-SubCell"/>
</dbReference>
<feature type="transmembrane region" description="Helical" evidence="7">
    <location>
        <begin position="21"/>
        <end position="48"/>
    </location>
</feature>
<keyword evidence="2 7" id="KW-0813">Transport</keyword>
<feature type="domain" description="ABC transmembrane type-1" evidence="8">
    <location>
        <begin position="87"/>
        <end position="276"/>
    </location>
</feature>
<dbReference type="Pfam" id="PF00528">
    <property type="entry name" value="BPD_transp_1"/>
    <property type="match status" value="1"/>
</dbReference>
<dbReference type="Gene3D" id="1.10.3720.10">
    <property type="entry name" value="MetI-like"/>
    <property type="match status" value="1"/>
</dbReference>
<dbReference type="Proteomes" id="UP000536909">
    <property type="component" value="Unassembled WGS sequence"/>
</dbReference>